<evidence type="ECO:0000259" key="10">
    <source>
        <dbReference type="PROSITE" id="PS51898"/>
    </source>
</evidence>
<dbReference type="GO" id="GO:0003677">
    <property type="term" value="F:DNA binding"/>
    <property type="evidence" value="ECO:0007669"/>
    <property type="project" value="UniProtKB-UniRule"/>
</dbReference>
<feature type="active site" evidence="9">
    <location>
        <position position="250"/>
    </location>
</feature>
<evidence type="ECO:0000256" key="3">
    <source>
        <dbReference type="ARBA" id="ARBA00022618"/>
    </source>
</evidence>
<feature type="domain" description="Tyr recombinase" evidence="10">
    <location>
        <begin position="112"/>
        <end position="298"/>
    </location>
</feature>
<dbReference type="InterPro" id="IPR004107">
    <property type="entry name" value="Integrase_SAM-like_N"/>
</dbReference>
<dbReference type="Gene3D" id="1.10.150.130">
    <property type="match status" value="1"/>
</dbReference>
<dbReference type="HAMAP" id="MF_01808">
    <property type="entry name" value="Recomb_XerC_XerD"/>
    <property type="match status" value="1"/>
</dbReference>
<dbReference type="InterPro" id="IPR010998">
    <property type="entry name" value="Integrase_recombinase_N"/>
</dbReference>
<comment type="subcellular location">
    <subcellularLocation>
        <location evidence="1 9">Cytoplasm</location>
    </subcellularLocation>
</comment>
<dbReference type="PROSITE" id="PS51898">
    <property type="entry name" value="TYR_RECOMBINASE"/>
    <property type="match status" value="1"/>
</dbReference>
<organism evidence="12 13">
    <name type="scientific">Demequina capsici</name>
    <dbReference type="NCBI Taxonomy" id="3075620"/>
    <lineage>
        <taxon>Bacteria</taxon>
        <taxon>Bacillati</taxon>
        <taxon>Actinomycetota</taxon>
        <taxon>Actinomycetes</taxon>
        <taxon>Micrococcales</taxon>
        <taxon>Demequinaceae</taxon>
        <taxon>Demequina</taxon>
    </lineage>
</organism>
<dbReference type="InterPro" id="IPR023009">
    <property type="entry name" value="Tyrosine_recombinase_XerC/XerD"/>
</dbReference>
<dbReference type="CDD" id="cd00798">
    <property type="entry name" value="INT_XerDC_C"/>
    <property type="match status" value="1"/>
</dbReference>
<keyword evidence="2 9" id="KW-0963">Cytoplasm</keyword>
<evidence type="ECO:0000256" key="7">
    <source>
        <dbReference type="ARBA" id="ARBA00023172"/>
    </source>
</evidence>
<keyword evidence="13" id="KW-1185">Reference proteome</keyword>
<feature type="active site" evidence="9">
    <location>
        <position position="276"/>
    </location>
</feature>
<comment type="subunit">
    <text evidence="9">Forms a cyclic heterotetrameric complex composed of two molecules of XerC and two molecules of XerD.</text>
</comment>
<reference evidence="12 13" key="1">
    <citation type="submission" date="2023-09" db="EMBL/GenBank/DDBJ databases">
        <title>Demequina sp. a novel bacteria isolated from Capsicum annuum.</title>
        <authorList>
            <person name="Humaira Z."/>
            <person name="Lee J."/>
            <person name="Cho D."/>
        </authorList>
    </citation>
    <scope>NUCLEOTIDE SEQUENCE [LARGE SCALE GENOMIC DNA]</scope>
    <source>
        <strain evidence="12 13">OYTSA14</strain>
    </source>
</reference>
<sequence length="306" mass="32361">MLAGQREGYLAHLAVERGLSDNTLAAYRRDLARYESFLAGKGVESLGLVERAHVADFAQAIGTGADGGRALAPASASRVVVAVRGWHRFAVQEGWSGDDPSLQVKPRAVPKRLPKAIATAQVAAIMEAASQGDGVAPLRDRALLELVYATGARISEAVGLDVDDVSLEPGAESALLRGKGRKERVVPLGTFAAEALNAYLVRARSGFAAHGAGVPALFLNARGARLSRQSAWAILRVASERAGVSDVSPHTLRHSFATHLLSGGADVRVVQELLGHASVTTTQVYTLVTRDSLREAYVLAHPRARE</sequence>
<evidence type="ECO:0000256" key="5">
    <source>
        <dbReference type="ARBA" id="ARBA00022908"/>
    </source>
</evidence>
<accession>A0AA96FCC2</accession>
<dbReference type="GO" id="GO:0005737">
    <property type="term" value="C:cytoplasm"/>
    <property type="evidence" value="ECO:0007669"/>
    <property type="project" value="UniProtKB-SubCell"/>
</dbReference>
<dbReference type="Pfam" id="PF02899">
    <property type="entry name" value="Phage_int_SAM_1"/>
    <property type="match status" value="1"/>
</dbReference>
<keyword evidence="3 9" id="KW-0132">Cell division</keyword>
<dbReference type="InterPro" id="IPR013762">
    <property type="entry name" value="Integrase-like_cat_sf"/>
</dbReference>
<dbReference type="AlphaFoldDB" id="A0AA96FCC2"/>
<dbReference type="SUPFAM" id="SSF47823">
    <property type="entry name" value="lambda integrase-like, N-terminal domain"/>
    <property type="match status" value="1"/>
</dbReference>
<protein>
    <recommendedName>
        <fullName evidence="9">Tyrosine recombinase XerC</fullName>
    </recommendedName>
</protein>
<evidence type="ECO:0000256" key="2">
    <source>
        <dbReference type="ARBA" id="ARBA00022490"/>
    </source>
</evidence>
<evidence type="ECO:0000256" key="6">
    <source>
        <dbReference type="ARBA" id="ARBA00023125"/>
    </source>
</evidence>
<dbReference type="Pfam" id="PF00589">
    <property type="entry name" value="Phage_integrase"/>
    <property type="match status" value="1"/>
</dbReference>
<dbReference type="PANTHER" id="PTHR30349:SF81">
    <property type="entry name" value="TYROSINE RECOMBINASE XERC"/>
    <property type="match status" value="1"/>
</dbReference>
<dbReference type="PROSITE" id="PS51900">
    <property type="entry name" value="CB"/>
    <property type="match status" value="1"/>
</dbReference>
<dbReference type="PANTHER" id="PTHR30349">
    <property type="entry name" value="PHAGE INTEGRASE-RELATED"/>
    <property type="match status" value="1"/>
</dbReference>
<keyword evidence="6 9" id="KW-0238">DNA-binding</keyword>
<dbReference type="InterPro" id="IPR011010">
    <property type="entry name" value="DNA_brk_join_enz"/>
</dbReference>
<evidence type="ECO:0000256" key="9">
    <source>
        <dbReference type="HAMAP-Rule" id="MF_01808"/>
    </source>
</evidence>
<evidence type="ECO:0000256" key="1">
    <source>
        <dbReference type="ARBA" id="ARBA00004496"/>
    </source>
</evidence>
<dbReference type="EMBL" id="CP134879">
    <property type="protein sequence ID" value="WNM25916.1"/>
    <property type="molecule type" value="Genomic_DNA"/>
</dbReference>
<dbReference type="NCBIfam" id="NF001399">
    <property type="entry name" value="PRK00283.1"/>
    <property type="match status" value="1"/>
</dbReference>
<name>A0AA96FCC2_9MICO</name>
<comment type="function">
    <text evidence="9">Site-specific tyrosine recombinase, which acts by catalyzing the cutting and rejoining of the recombining DNA molecules. The XerC-XerD complex is essential to convert dimers of the bacterial chromosome into monomers to permit their segregation at cell division. It also contributes to the segregational stability of plasmids.</text>
</comment>
<dbReference type="Proteomes" id="UP001304125">
    <property type="component" value="Chromosome"/>
</dbReference>
<keyword evidence="8 9" id="KW-0131">Cell cycle</keyword>
<feature type="active site" evidence="9">
    <location>
        <position position="253"/>
    </location>
</feature>
<dbReference type="InterPro" id="IPR002104">
    <property type="entry name" value="Integrase_catalytic"/>
</dbReference>
<keyword evidence="7 9" id="KW-0233">DNA recombination</keyword>
<dbReference type="InterPro" id="IPR044068">
    <property type="entry name" value="CB"/>
</dbReference>
<feature type="domain" description="Core-binding (CB)" evidence="11">
    <location>
        <begin position="1"/>
        <end position="91"/>
    </location>
</feature>
<dbReference type="GO" id="GO:0051301">
    <property type="term" value="P:cell division"/>
    <property type="evidence" value="ECO:0007669"/>
    <property type="project" value="UniProtKB-KW"/>
</dbReference>
<dbReference type="GO" id="GO:0009037">
    <property type="term" value="F:tyrosine-based site-specific recombinase activity"/>
    <property type="evidence" value="ECO:0007669"/>
    <property type="project" value="UniProtKB-UniRule"/>
</dbReference>
<dbReference type="InterPro" id="IPR050090">
    <property type="entry name" value="Tyrosine_recombinase_XerCD"/>
</dbReference>
<dbReference type="Gene3D" id="1.10.443.10">
    <property type="entry name" value="Intergrase catalytic core"/>
    <property type="match status" value="1"/>
</dbReference>
<feature type="active site" evidence="9">
    <location>
        <position position="153"/>
    </location>
</feature>
<feature type="active site" evidence="9">
    <location>
        <position position="179"/>
    </location>
</feature>
<proteinExistence type="inferred from homology"/>
<evidence type="ECO:0000313" key="13">
    <source>
        <dbReference type="Proteomes" id="UP001304125"/>
    </source>
</evidence>
<feature type="active site" description="O-(3'-phospho-DNA)-tyrosine intermediate" evidence="9">
    <location>
        <position position="285"/>
    </location>
</feature>
<dbReference type="GO" id="GO:0006313">
    <property type="term" value="P:DNA transposition"/>
    <property type="evidence" value="ECO:0007669"/>
    <property type="project" value="UniProtKB-UniRule"/>
</dbReference>
<dbReference type="GO" id="GO:0007059">
    <property type="term" value="P:chromosome segregation"/>
    <property type="evidence" value="ECO:0007669"/>
    <property type="project" value="UniProtKB-UniRule"/>
</dbReference>
<evidence type="ECO:0000256" key="8">
    <source>
        <dbReference type="ARBA" id="ARBA00023306"/>
    </source>
</evidence>
<evidence type="ECO:0000313" key="12">
    <source>
        <dbReference type="EMBL" id="WNM25916.1"/>
    </source>
</evidence>
<keyword evidence="4 9" id="KW-0159">Chromosome partition</keyword>
<gene>
    <name evidence="9" type="primary">xerC</name>
    <name evidence="12" type="ORF">RN606_07125</name>
</gene>
<dbReference type="SUPFAM" id="SSF56349">
    <property type="entry name" value="DNA breaking-rejoining enzymes"/>
    <property type="match status" value="1"/>
</dbReference>
<dbReference type="RefSeq" id="WP_313501599.1">
    <property type="nucleotide sequence ID" value="NZ_CP134879.1"/>
</dbReference>
<evidence type="ECO:0000256" key="4">
    <source>
        <dbReference type="ARBA" id="ARBA00022829"/>
    </source>
</evidence>
<evidence type="ECO:0000259" key="11">
    <source>
        <dbReference type="PROSITE" id="PS51900"/>
    </source>
</evidence>
<keyword evidence="5 9" id="KW-0229">DNA integration</keyword>
<comment type="similarity">
    <text evidence="9">Belongs to the 'phage' integrase family. XerC subfamily.</text>
</comment>